<dbReference type="EnsemblFungi" id="MAPG_01168T0">
    <property type="protein sequence ID" value="MAPG_01168T0"/>
    <property type="gene ID" value="MAPG_01168"/>
</dbReference>
<reference evidence="3" key="5">
    <citation type="submission" date="2015-06" db="UniProtKB">
        <authorList>
            <consortium name="EnsemblFungi"/>
        </authorList>
    </citation>
    <scope>IDENTIFICATION</scope>
    <source>
        <strain evidence="3">ATCC 64411</strain>
    </source>
</reference>
<dbReference type="VEuPathDB" id="FungiDB:MAPG_01168"/>
<evidence type="ECO:0000313" key="3">
    <source>
        <dbReference type="EnsemblFungi" id="MAPG_01168T0"/>
    </source>
</evidence>
<reference evidence="4" key="1">
    <citation type="submission" date="2010-05" db="EMBL/GenBank/DDBJ databases">
        <title>The genome sequence of Magnaporthe poae strain ATCC 64411.</title>
        <authorList>
            <person name="Ma L.-J."/>
            <person name="Dead R."/>
            <person name="Young S."/>
            <person name="Zeng Q."/>
            <person name="Koehrsen M."/>
            <person name="Alvarado L."/>
            <person name="Berlin A."/>
            <person name="Chapman S.B."/>
            <person name="Chen Z."/>
            <person name="Freedman E."/>
            <person name="Gellesch M."/>
            <person name="Goldberg J."/>
            <person name="Griggs A."/>
            <person name="Gujja S."/>
            <person name="Heilman E.R."/>
            <person name="Heiman D."/>
            <person name="Hepburn T."/>
            <person name="Howarth C."/>
            <person name="Jen D."/>
            <person name="Larson L."/>
            <person name="Mehta T."/>
            <person name="Neiman D."/>
            <person name="Pearson M."/>
            <person name="Roberts A."/>
            <person name="Saif S."/>
            <person name="Shea T."/>
            <person name="Shenoy N."/>
            <person name="Sisk P."/>
            <person name="Stolte C."/>
            <person name="Sykes S."/>
            <person name="Walk T."/>
            <person name="White J."/>
            <person name="Yandava C."/>
            <person name="Haas B."/>
            <person name="Nusbaum C."/>
            <person name="Birren B."/>
        </authorList>
    </citation>
    <scope>NUCLEOTIDE SEQUENCE [LARGE SCALE GENOMIC DNA]</scope>
    <source>
        <strain evidence="4">ATCC 64411 / 73-15</strain>
    </source>
</reference>
<reference evidence="3" key="4">
    <citation type="journal article" date="2015" name="G3 (Bethesda)">
        <title>Genome sequences of three phytopathogenic species of the Magnaporthaceae family of fungi.</title>
        <authorList>
            <person name="Okagaki L.H."/>
            <person name="Nunes C.C."/>
            <person name="Sailsbery J."/>
            <person name="Clay B."/>
            <person name="Brown D."/>
            <person name="John T."/>
            <person name="Oh Y."/>
            <person name="Young N."/>
            <person name="Fitzgerald M."/>
            <person name="Haas B.J."/>
            <person name="Zeng Q."/>
            <person name="Young S."/>
            <person name="Adiconis X."/>
            <person name="Fan L."/>
            <person name="Levin J.Z."/>
            <person name="Mitchell T.K."/>
            <person name="Okubara P.A."/>
            <person name="Farman M.L."/>
            <person name="Kohn L.M."/>
            <person name="Birren B."/>
            <person name="Ma L.-J."/>
            <person name="Dean R.A."/>
        </authorList>
    </citation>
    <scope>NUCLEOTIDE SEQUENCE</scope>
    <source>
        <strain evidence="3">ATCC 64411 / 73-15</strain>
    </source>
</reference>
<sequence length="150" mass="16421">MPCLSPFDDRTSEETYLNSAAGCPTEGRHLQPAPYLISWMDPTCVASMMRETAFYAARPPTHLPSSDPRWEIMDGLCSAREHHSPYHTPPRVSGSDLNNDGAVYLPVQRPVNPARAPAGTNKQPQQHILLNAPRFHPVAPGSGTPSPLEN</sequence>
<dbReference type="AlphaFoldDB" id="A0A0C4DMZ8"/>
<keyword evidence="4" id="KW-1185">Reference proteome</keyword>
<dbReference type="EMBL" id="ADBL01000277">
    <property type="status" value="NOT_ANNOTATED_CDS"/>
    <property type="molecule type" value="Genomic_DNA"/>
</dbReference>
<proteinExistence type="predicted"/>
<dbReference type="Proteomes" id="UP000011715">
    <property type="component" value="Unassembled WGS sequence"/>
</dbReference>
<feature type="region of interest" description="Disordered" evidence="1">
    <location>
        <begin position="80"/>
        <end position="150"/>
    </location>
</feature>
<accession>A0A0C4DMZ8</accession>
<dbReference type="EMBL" id="GL876966">
    <property type="protein sequence ID" value="KLU82091.1"/>
    <property type="molecule type" value="Genomic_DNA"/>
</dbReference>
<reference evidence="2" key="3">
    <citation type="submission" date="2011-03" db="EMBL/GenBank/DDBJ databases">
        <title>Annotation of Magnaporthe poae ATCC 64411.</title>
        <authorList>
            <person name="Ma L.-J."/>
            <person name="Dead R."/>
            <person name="Young S.K."/>
            <person name="Zeng Q."/>
            <person name="Gargeya S."/>
            <person name="Fitzgerald M."/>
            <person name="Haas B."/>
            <person name="Abouelleil A."/>
            <person name="Alvarado L."/>
            <person name="Arachchi H.M."/>
            <person name="Berlin A."/>
            <person name="Brown A."/>
            <person name="Chapman S.B."/>
            <person name="Chen Z."/>
            <person name="Dunbar C."/>
            <person name="Freedman E."/>
            <person name="Gearin G."/>
            <person name="Gellesch M."/>
            <person name="Goldberg J."/>
            <person name="Griggs A."/>
            <person name="Gujja S."/>
            <person name="Heiman D."/>
            <person name="Howarth C."/>
            <person name="Larson L."/>
            <person name="Lui A."/>
            <person name="MacDonald P.J.P."/>
            <person name="Mehta T."/>
            <person name="Montmayeur A."/>
            <person name="Murphy C."/>
            <person name="Neiman D."/>
            <person name="Pearson M."/>
            <person name="Priest M."/>
            <person name="Roberts A."/>
            <person name="Saif S."/>
            <person name="Shea T."/>
            <person name="Shenoy N."/>
            <person name="Sisk P."/>
            <person name="Stolte C."/>
            <person name="Sykes S."/>
            <person name="Yandava C."/>
            <person name="Wortman J."/>
            <person name="Nusbaum C."/>
            <person name="Birren B."/>
        </authorList>
    </citation>
    <scope>NUCLEOTIDE SEQUENCE</scope>
    <source>
        <strain evidence="2">ATCC 64411</strain>
    </source>
</reference>
<name>A0A0C4DMZ8_MAGP6</name>
<protein>
    <submittedName>
        <fullName evidence="2 3">Uncharacterized protein</fullName>
    </submittedName>
</protein>
<evidence type="ECO:0000313" key="2">
    <source>
        <dbReference type="EMBL" id="KLU82091.1"/>
    </source>
</evidence>
<evidence type="ECO:0000313" key="4">
    <source>
        <dbReference type="Proteomes" id="UP000011715"/>
    </source>
</evidence>
<organism evidence="3 4">
    <name type="scientific">Magnaporthiopsis poae (strain ATCC 64411 / 73-15)</name>
    <name type="common">Kentucky bluegrass fungus</name>
    <name type="synonym">Magnaporthe poae</name>
    <dbReference type="NCBI Taxonomy" id="644358"/>
    <lineage>
        <taxon>Eukaryota</taxon>
        <taxon>Fungi</taxon>
        <taxon>Dikarya</taxon>
        <taxon>Ascomycota</taxon>
        <taxon>Pezizomycotina</taxon>
        <taxon>Sordariomycetes</taxon>
        <taxon>Sordariomycetidae</taxon>
        <taxon>Magnaporthales</taxon>
        <taxon>Magnaporthaceae</taxon>
        <taxon>Magnaporthiopsis</taxon>
    </lineage>
</organism>
<gene>
    <name evidence="2" type="ORF">MAPG_01168</name>
</gene>
<reference evidence="2" key="2">
    <citation type="submission" date="2010-05" db="EMBL/GenBank/DDBJ databases">
        <title>The Genome Sequence of Magnaporthe poae strain ATCC 64411.</title>
        <authorList>
            <consortium name="The Broad Institute Genome Sequencing Platform"/>
            <consortium name="Broad Institute Genome Sequencing Center for Infectious Disease"/>
            <person name="Ma L.-J."/>
            <person name="Dead R."/>
            <person name="Young S."/>
            <person name="Zeng Q."/>
            <person name="Koehrsen M."/>
            <person name="Alvarado L."/>
            <person name="Berlin A."/>
            <person name="Chapman S.B."/>
            <person name="Chen Z."/>
            <person name="Freedman E."/>
            <person name="Gellesch M."/>
            <person name="Goldberg J."/>
            <person name="Griggs A."/>
            <person name="Gujja S."/>
            <person name="Heilman E.R."/>
            <person name="Heiman D."/>
            <person name="Hepburn T."/>
            <person name="Howarth C."/>
            <person name="Jen D."/>
            <person name="Larson L."/>
            <person name="Mehta T."/>
            <person name="Neiman D."/>
            <person name="Pearson M."/>
            <person name="Roberts A."/>
            <person name="Saif S."/>
            <person name="Shea T."/>
            <person name="Shenoy N."/>
            <person name="Sisk P."/>
            <person name="Stolte C."/>
            <person name="Sykes S."/>
            <person name="Walk T."/>
            <person name="White J."/>
            <person name="Yandava C."/>
            <person name="Haas B."/>
            <person name="Nusbaum C."/>
            <person name="Birren B."/>
        </authorList>
    </citation>
    <scope>NUCLEOTIDE SEQUENCE</scope>
    <source>
        <strain evidence="2">ATCC 64411</strain>
    </source>
</reference>
<evidence type="ECO:0000256" key="1">
    <source>
        <dbReference type="SAM" id="MobiDB-lite"/>
    </source>
</evidence>